<dbReference type="VEuPathDB" id="FungiDB:FOXG_11690"/>
<dbReference type="VEuPathDB" id="FungiDB:HZS61_016741"/>
<reference evidence="1 2" key="1">
    <citation type="journal article" date="2018" name="Sci. Rep.">
        <title>Characterisation of pathogen-specific regions and novel effector candidates in Fusarium oxysporum f. sp. cepae.</title>
        <authorList>
            <person name="Armitage A.D."/>
            <person name="Taylor A."/>
            <person name="Sobczyk M.K."/>
            <person name="Baxter L."/>
            <person name="Greenfield B.P."/>
            <person name="Bates H.J."/>
            <person name="Wilson F."/>
            <person name="Jackson A.C."/>
            <person name="Ott S."/>
            <person name="Harrison R.J."/>
            <person name="Clarkson J.P."/>
        </authorList>
    </citation>
    <scope>NUCLEOTIDE SEQUENCE [LARGE SCALE GENOMIC DNA]</scope>
    <source>
        <strain evidence="1 2">Fo_A13</strain>
    </source>
</reference>
<evidence type="ECO:0000313" key="2">
    <source>
        <dbReference type="Proteomes" id="UP000285084"/>
    </source>
</evidence>
<dbReference type="EMBL" id="MRCX01000014">
    <property type="protein sequence ID" value="RKK83162.1"/>
    <property type="molecule type" value="Genomic_DNA"/>
</dbReference>
<sequence>MSDDATANPLLIQPVILSMEVDDDDSFESEYRLRIGDQVKYLVISPRTFDRDTLSFPIQSLPCLPCNEEWTVAHISRDETSGELETSISNRALAGVRCRWHHTQVDCLELEKTKQLTAMTFEAISHPILPVTLPPSATIIAKIARFEWELPRIEQETRAYQLLEGSGLAPRFLGHIHENGRIMGLLIEKIEGRPASFQDLRICETALGKLHELGHAHGDVNRYNFLVTEEGVKLLDFECFVENASPESMLRELESLRAEIVDDSGRGGGFIFHGDNN</sequence>
<dbReference type="VEuPathDB" id="FungiDB:FOZG_17159"/>
<dbReference type="SUPFAM" id="SSF56112">
    <property type="entry name" value="Protein kinase-like (PK-like)"/>
    <property type="match status" value="1"/>
</dbReference>
<evidence type="ECO:0000313" key="1">
    <source>
        <dbReference type="EMBL" id="RKK83162.1"/>
    </source>
</evidence>
<dbReference type="VEuPathDB" id="FungiDB:FOC1_g10003427"/>
<dbReference type="InterPro" id="IPR011009">
    <property type="entry name" value="Kinase-like_dom_sf"/>
</dbReference>
<dbReference type="Gene3D" id="1.10.510.10">
    <property type="entry name" value="Transferase(Phosphotransferase) domain 1"/>
    <property type="match status" value="1"/>
</dbReference>
<evidence type="ECO:0008006" key="3">
    <source>
        <dbReference type="Google" id="ProtNLM"/>
    </source>
</evidence>
<dbReference type="VEuPathDB" id="FungiDB:FOC4_g10012253"/>
<dbReference type="VEuPathDB" id="FungiDB:FOMG_16426"/>
<dbReference type="AlphaFoldDB" id="A0A420NSC2"/>
<protein>
    <recommendedName>
        <fullName evidence="3">Alpha-galactosidase A</fullName>
    </recommendedName>
</protein>
<organism evidence="1 2">
    <name type="scientific">Fusarium oxysporum</name>
    <name type="common">Fusarium vascular wilt</name>
    <dbReference type="NCBI Taxonomy" id="5507"/>
    <lineage>
        <taxon>Eukaryota</taxon>
        <taxon>Fungi</taxon>
        <taxon>Dikarya</taxon>
        <taxon>Ascomycota</taxon>
        <taxon>Pezizomycotina</taxon>
        <taxon>Sordariomycetes</taxon>
        <taxon>Hypocreomycetidae</taxon>
        <taxon>Hypocreales</taxon>
        <taxon>Nectriaceae</taxon>
        <taxon>Fusarium</taxon>
        <taxon>Fusarium oxysporum species complex</taxon>
    </lineage>
</organism>
<dbReference type="VEuPathDB" id="FungiDB:FOIG_12426"/>
<accession>A0A420NSC2</accession>
<comment type="caution">
    <text evidence="1">The sequence shown here is derived from an EMBL/GenBank/DDBJ whole genome shotgun (WGS) entry which is preliminary data.</text>
</comment>
<name>A0A420NSC2_FUSOX</name>
<proteinExistence type="predicted"/>
<dbReference type="Proteomes" id="UP000285084">
    <property type="component" value="Unassembled WGS sequence"/>
</dbReference>
<gene>
    <name evidence="1" type="ORF">BFJ69_g2704</name>
</gene>